<dbReference type="Gene3D" id="1.10.3720.10">
    <property type="entry name" value="MetI-like"/>
    <property type="match status" value="1"/>
</dbReference>
<reference evidence="9" key="2">
    <citation type="journal article" date="2021" name="PeerJ">
        <title>Extensive microbial diversity within the chicken gut microbiome revealed by metagenomics and culture.</title>
        <authorList>
            <person name="Gilroy R."/>
            <person name="Ravi A."/>
            <person name="Getino M."/>
            <person name="Pursley I."/>
            <person name="Horton D.L."/>
            <person name="Alikhan N.F."/>
            <person name="Baker D."/>
            <person name="Gharbi K."/>
            <person name="Hall N."/>
            <person name="Watson M."/>
            <person name="Adriaenssens E.M."/>
            <person name="Foster-Nyarko E."/>
            <person name="Jarju S."/>
            <person name="Secka A."/>
            <person name="Antonio M."/>
            <person name="Oren A."/>
            <person name="Chaudhuri R.R."/>
            <person name="La Ragione R."/>
            <person name="Hildebrand F."/>
            <person name="Pallen M.J."/>
        </authorList>
    </citation>
    <scope>NUCLEOTIDE SEQUENCE</scope>
    <source>
        <strain evidence="9">ChiSjej1B19-7085</strain>
    </source>
</reference>
<dbReference type="GO" id="GO:0055085">
    <property type="term" value="P:transmembrane transport"/>
    <property type="evidence" value="ECO:0007669"/>
    <property type="project" value="InterPro"/>
</dbReference>
<keyword evidence="4 7" id="KW-0812">Transmembrane</keyword>
<dbReference type="InterPro" id="IPR000515">
    <property type="entry name" value="MetI-like"/>
</dbReference>
<evidence type="ECO:0000256" key="5">
    <source>
        <dbReference type="ARBA" id="ARBA00022989"/>
    </source>
</evidence>
<keyword evidence="3" id="KW-1003">Cell membrane</keyword>
<evidence type="ECO:0000259" key="8">
    <source>
        <dbReference type="PROSITE" id="PS50928"/>
    </source>
</evidence>
<feature type="domain" description="ABC transmembrane type-1" evidence="8">
    <location>
        <begin position="70"/>
        <end position="284"/>
    </location>
</feature>
<keyword evidence="2 7" id="KW-0813">Transport</keyword>
<evidence type="ECO:0000256" key="2">
    <source>
        <dbReference type="ARBA" id="ARBA00022448"/>
    </source>
</evidence>
<dbReference type="PANTHER" id="PTHR43227:SF11">
    <property type="entry name" value="BLL4140 PROTEIN"/>
    <property type="match status" value="1"/>
</dbReference>
<comment type="similarity">
    <text evidence="7">Belongs to the binding-protein-dependent transport system permease family.</text>
</comment>
<name>A0A9D1DSH8_9FIRM</name>
<accession>A0A9D1DSH8</accession>
<feature type="transmembrane region" description="Helical" evidence="7">
    <location>
        <begin position="109"/>
        <end position="130"/>
    </location>
</feature>
<sequence>MGRRILSAWQLYVLLLPALVFFAVFRYAPLYGIQIAFRDYMPNLGIWGSEWIGLENFERFFNGFNFKTLLSNTIILAVLQLIVNFPIPIILALVMNYIKNQRFKHATQLIVYAPYFISTVVLVGMLNVFFSLDGLVNQIIQHLGGDPILFLNMESAFRPMYVLSDVWQTMGWNSIIYLAALSGVSPELHEAALVDGANKFQRVFHIDIPHILPTVVIMLILNIGMIMSLGFEKAYLMQNDLNLGKSEIIATYVYKVGLIQGQYGFSTAVDIFNSVINLILLLSVNKISAKVSGSSLW</sequence>
<evidence type="ECO:0000256" key="1">
    <source>
        <dbReference type="ARBA" id="ARBA00004651"/>
    </source>
</evidence>
<comment type="subcellular location">
    <subcellularLocation>
        <location evidence="1 7">Cell membrane</location>
        <topology evidence="1 7">Multi-pass membrane protein</topology>
    </subcellularLocation>
</comment>
<evidence type="ECO:0000256" key="7">
    <source>
        <dbReference type="RuleBase" id="RU363032"/>
    </source>
</evidence>
<keyword evidence="6 7" id="KW-0472">Membrane</keyword>
<evidence type="ECO:0000256" key="6">
    <source>
        <dbReference type="ARBA" id="ARBA00023136"/>
    </source>
</evidence>
<feature type="transmembrane region" description="Helical" evidence="7">
    <location>
        <begin position="74"/>
        <end position="97"/>
    </location>
</feature>
<dbReference type="CDD" id="cd06261">
    <property type="entry name" value="TM_PBP2"/>
    <property type="match status" value="1"/>
</dbReference>
<evidence type="ECO:0000313" key="9">
    <source>
        <dbReference type="EMBL" id="HIR58197.1"/>
    </source>
</evidence>
<dbReference type="InterPro" id="IPR035906">
    <property type="entry name" value="MetI-like_sf"/>
</dbReference>
<protein>
    <submittedName>
        <fullName evidence="9">Sugar ABC transporter permease</fullName>
    </submittedName>
</protein>
<organism evidence="9 10">
    <name type="scientific">Candidatus Gallacutalibacter pullicola</name>
    <dbReference type="NCBI Taxonomy" id="2840830"/>
    <lineage>
        <taxon>Bacteria</taxon>
        <taxon>Bacillati</taxon>
        <taxon>Bacillota</taxon>
        <taxon>Clostridia</taxon>
        <taxon>Eubacteriales</taxon>
        <taxon>Candidatus Gallacutalibacter</taxon>
    </lineage>
</organism>
<dbReference type="EMBL" id="DVHF01000143">
    <property type="protein sequence ID" value="HIR58197.1"/>
    <property type="molecule type" value="Genomic_DNA"/>
</dbReference>
<comment type="caution">
    <text evidence="9">The sequence shown here is derived from an EMBL/GenBank/DDBJ whole genome shotgun (WGS) entry which is preliminary data.</text>
</comment>
<dbReference type="SUPFAM" id="SSF161098">
    <property type="entry name" value="MetI-like"/>
    <property type="match status" value="1"/>
</dbReference>
<dbReference type="PROSITE" id="PS50928">
    <property type="entry name" value="ABC_TM1"/>
    <property type="match status" value="1"/>
</dbReference>
<evidence type="ECO:0000256" key="4">
    <source>
        <dbReference type="ARBA" id="ARBA00022692"/>
    </source>
</evidence>
<gene>
    <name evidence="9" type="ORF">IAA54_11085</name>
</gene>
<dbReference type="AlphaFoldDB" id="A0A9D1DSH8"/>
<feature type="transmembrane region" description="Helical" evidence="7">
    <location>
        <begin position="211"/>
        <end position="231"/>
    </location>
</feature>
<proteinExistence type="inferred from homology"/>
<dbReference type="Pfam" id="PF00528">
    <property type="entry name" value="BPD_transp_1"/>
    <property type="match status" value="1"/>
</dbReference>
<feature type="transmembrane region" description="Helical" evidence="7">
    <location>
        <begin position="12"/>
        <end position="37"/>
    </location>
</feature>
<evidence type="ECO:0000256" key="3">
    <source>
        <dbReference type="ARBA" id="ARBA00022475"/>
    </source>
</evidence>
<reference evidence="9" key="1">
    <citation type="submission" date="2020-10" db="EMBL/GenBank/DDBJ databases">
        <authorList>
            <person name="Gilroy R."/>
        </authorList>
    </citation>
    <scope>NUCLEOTIDE SEQUENCE</scope>
    <source>
        <strain evidence="9">ChiSjej1B19-7085</strain>
    </source>
</reference>
<dbReference type="GO" id="GO:0005886">
    <property type="term" value="C:plasma membrane"/>
    <property type="evidence" value="ECO:0007669"/>
    <property type="project" value="UniProtKB-SubCell"/>
</dbReference>
<dbReference type="InterPro" id="IPR050809">
    <property type="entry name" value="UgpAE/MalFG_permease"/>
</dbReference>
<evidence type="ECO:0000313" key="10">
    <source>
        <dbReference type="Proteomes" id="UP000886785"/>
    </source>
</evidence>
<dbReference type="PANTHER" id="PTHR43227">
    <property type="entry name" value="BLL4140 PROTEIN"/>
    <property type="match status" value="1"/>
</dbReference>
<keyword evidence="5 7" id="KW-1133">Transmembrane helix</keyword>
<dbReference type="Proteomes" id="UP000886785">
    <property type="component" value="Unassembled WGS sequence"/>
</dbReference>